<organism evidence="5 6">
    <name type="scientific">Sulfobacillus benefaciens</name>
    <dbReference type="NCBI Taxonomy" id="453960"/>
    <lineage>
        <taxon>Bacteria</taxon>
        <taxon>Bacillati</taxon>
        <taxon>Bacillota</taxon>
        <taxon>Clostridia</taxon>
        <taxon>Eubacteriales</taxon>
        <taxon>Clostridiales Family XVII. Incertae Sedis</taxon>
        <taxon>Sulfobacillus</taxon>
    </lineage>
</organism>
<protein>
    <recommendedName>
        <fullName evidence="3">NAD(P)H dehydrogenase subunit J</fullName>
    </recommendedName>
</protein>
<dbReference type="InterPro" id="IPR001268">
    <property type="entry name" value="NADH_UbQ_OxRdtase_30kDa_su"/>
</dbReference>
<dbReference type="PANTHER" id="PTHR10884">
    <property type="entry name" value="NADH DEHYDROGENASE UBIQUINONE IRON-SULFUR PROTEIN 3"/>
    <property type="match status" value="1"/>
</dbReference>
<keyword evidence="2" id="KW-0813">Transport</keyword>
<accession>A0A2T2XFE1</accession>
<feature type="domain" description="NADH:ubiquinone oxidoreductase 30kDa subunit" evidence="4">
    <location>
        <begin position="32"/>
        <end position="150"/>
    </location>
</feature>
<gene>
    <name evidence="5" type="ORF">C7B46_10775</name>
</gene>
<dbReference type="Proteomes" id="UP000242972">
    <property type="component" value="Unassembled WGS sequence"/>
</dbReference>
<dbReference type="InterPro" id="IPR010218">
    <property type="entry name" value="NADH_DH_suC"/>
</dbReference>
<evidence type="ECO:0000313" key="5">
    <source>
        <dbReference type="EMBL" id="PSR33223.1"/>
    </source>
</evidence>
<proteinExistence type="inferred from homology"/>
<dbReference type="EMBL" id="PXYW01000024">
    <property type="protein sequence ID" value="PSR33223.1"/>
    <property type="molecule type" value="Genomic_DNA"/>
</dbReference>
<evidence type="ECO:0000256" key="1">
    <source>
        <dbReference type="ARBA" id="ARBA00007569"/>
    </source>
</evidence>
<dbReference type="Gene3D" id="3.30.460.80">
    <property type="entry name" value="NADH:ubiquinone oxidoreductase, 30kDa subunit"/>
    <property type="match status" value="1"/>
</dbReference>
<dbReference type="Pfam" id="PF00329">
    <property type="entry name" value="Complex1_30kDa"/>
    <property type="match status" value="1"/>
</dbReference>
<evidence type="ECO:0000256" key="3">
    <source>
        <dbReference type="ARBA" id="ARBA00031773"/>
    </source>
</evidence>
<sequence length="153" mass="17671">MNHNDPEILDRLDARFPGTLERVPSVDQPTILVSKDMILALFEQIKNAEGYRLCLDVAAVDNFPALPRFELVYHLYHPTKFARLRVKSRVGVDEEMPSATGIWPGTNWPEREAFDLFGIRFTGHPQLTRIYLPEDWEGHPLRKDYPLTGNRVD</sequence>
<evidence type="ECO:0000313" key="6">
    <source>
        <dbReference type="Proteomes" id="UP000242972"/>
    </source>
</evidence>
<dbReference type="SUPFAM" id="SSF143243">
    <property type="entry name" value="Nqo5-like"/>
    <property type="match status" value="1"/>
</dbReference>
<evidence type="ECO:0000259" key="4">
    <source>
        <dbReference type="Pfam" id="PF00329"/>
    </source>
</evidence>
<dbReference type="PANTHER" id="PTHR10884:SF14">
    <property type="entry name" value="NADH DEHYDROGENASE [UBIQUINONE] IRON-SULFUR PROTEIN 3, MITOCHONDRIAL"/>
    <property type="match status" value="1"/>
</dbReference>
<dbReference type="InterPro" id="IPR037232">
    <property type="entry name" value="NADH_quin_OxRdtase_su_C/D-like"/>
</dbReference>
<dbReference type="GO" id="GO:0016651">
    <property type="term" value="F:oxidoreductase activity, acting on NAD(P)H"/>
    <property type="evidence" value="ECO:0007669"/>
    <property type="project" value="InterPro"/>
</dbReference>
<comment type="caution">
    <text evidence="5">The sequence shown here is derived from an EMBL/GenBank/DDBJ whole genome shotgun (WGS) entry which is preliminary data.</text>
</comment>
<comment type="similarity">
    <text evidence="1">Belongs to the complex I 30 kDa subunit family.</text>
</comment>
<dbReference type="NCBIfam" id="TIGR01961">
    <property type="entry name" value="NuoC_fam"/>
    <property type="match status" value="1"/>
</dbReference>
<evidence type="ECO:0000256" key="2">
    <source>
        <dbReference type="ARBA" id="ARBA00022448"/>
    </source>
</evidence>
<dbReference type="GO" id="GO:0008137">
    <property type="term" value="F:NADH dehydrogenase (ubiquinone) activity"/>
    <property type="evidence" value="ECO:0007669"/>
    <property type="project" value="InterPro"/>
</dbReference>
<name>A0A2T2XFE1_9FIRM</name>
<dbReference type="AlphaFoldDB" id="A0A2T2XFE1"/>
<reference evidence="5 6" key="1">
    <citation type="journal article" date="2014" name="BMC Genomics">
        <title>Comparison of environmental and isolate Sulfobacillus genomes reveals diverse carbon, sulfur, nitrogen, and hydrogen metabolisms.</title>
        <authorList>
            <person name="Justice N.B."/>
            <person name="Norman A."/>
            <person name="Brown C.T."/>
            <person name="Singh A."/>
            <person name="Thomas B.C."/>
            <person name="Banfield J.F."/>
        </authorList>
    </citation>
    <scope>NUCLEOTIDE SEQUENCE [LARGE SCALE GENOMIC DNA]</scope>
    <source>
        <strain evidence="5">AMDSBA4</strain>
    </source>
</reference>